<protein>
    <recommendedName>
        <fullName evidence="1">DUF1330 domain-containing protein</fullName>
    </recommendedName>
</protein>
<dbReference type="Proteomes" id="UP000242367">
    <property type="component" value="Unassembled WGS sequence"/>
</dbReference>
<organism evidence="2 3">
    <name type="scientific">Actinomadura rubteroloni</name>
    <dbReference type="NCBI Taxonomy" id="1926885"/>
    <lineage>
        <taxon>Bacteria</taxon>
        <taxon>Bacillati</taxon>
        <taxon>Actinomycetota</taxon>
        <taxon>Actinomycetes</taxon>
        <taxon>Streptosporangiales</taxon>
        <taxon>Thermomonosporaceae</taxon>
        <taxon>Actinomadura</taxon>
    </lineage>
</organism>
<feature type="domain" description="DUF1330" evidence="1">
    <location>
        <begin position="2"/>
        <end position="95"/>
    </location>
</feature>
<dbReference type="AlphaFoldDB" id="A0A2P4URR3"/>
<dbReference type="InterPro" id="IPR011008">
    <property type="entry name" value="Dimeric_a/b-barrel"/>
</dbReference>
<dbReference type="InterPro" id="IPR010753">
    <property type="entry name" value="DUF1330"/>
</dbReference>
<proteinExistence type="predicted"/>
<keyword evidence="3" id="KW-1185">Reference proteome</keyword>
<evidence type="ECO:0000259" key="1">
    <source>
        <dbReference type="Pfam" id="PF07045"/>
    </source>
</evidence>
<dbReference type="SUPFAM" id="SSF54909">
    <property type="entry name" value="Dimeric alpha+beta barrel"/>
    <property type="match status" value="1"/>
</dbReference>
<sequence>MTAYALAHLRPVPPLDDGVFTYLERIQGTLDPFGGRFLVHGADAEVVEGPFEGAVVVIEFPDLDRARAWYASDAYQEILPLRTENIPGEAILVQGASPDHDAAALGRRMRALQAG</sequence>
<name>A0A2P4URR3_9ACTN</name>
<evidence type="ECO:0000313" key="2">
    <source>
        <dbReference type="EMBL" id="POM27737.1"/>
    </source>
</evidence>
<dbReference type="RefSeq" id="WP_103562520.1">
    <property type="nucleotide sequence ID" value="NZ_MTBP01000001.1"/>
</dbReference>
<dbReference type="PANTHER" id="PTHR41521:SF4">
    <property type="entry name" value="BLR0684 PROTEIN"/>
    <property type="match status" value="1"/>
</dbReference>
<gene>
    <name evidence="2" type="ORF">BTM25_21560</name>
</gene>
<evidence type="ECO:0000313" key="3">
    <source>
        <dbReference type="Proteomes" id="UP000242367"/>
    </source>
</evidence>
<comment type="caution">
    <text evidence="2">The sequence shown here is derived from an EMBL/GenBank/DDBJ whole genome shotgun (WGS) entry which is preliminary data.</text>
</comment>
<dbReference type="Pfam" id="PF07045">
    <property type="entry name" value="DUF1330"/>
    <property type="match status" value="1"/>
</dbReference>
<dbReference type="Gene3D" id="3.30.70.100">
    <property type="match status" value="1"/>
</dbReference>
<dbReference type="PANTHER" id="PTHR41521">
    <property type="match status" value="1"/>
</dbReference>
<reference evidence="2 3" key="1">
    <citation type="journal article" date="2017" name="Chemistry">
        <title>Isolation, Biosynthesis and Chemical Modifications of Rubterolones A-F: Rare Tropolone Alkaloids from Actinomadura sp. 5-2.</title>
        <authorList>
            <person name="Guo H."/>
            <person name="Benndorf R."/>
            <person name="Leichnitz D."/>
            <person name="Klassen J.L."/>
            <person name="Vollmers J."/>
            <person name="Gorls H."/>
            <person name="Steinacker M."/>
            <person name="Weigel C."/>
            <person name="Dahse H.M."/>
            <person name="Kaster A.K."/>
            <person name="de Beer Z.W."/>
            <person name="Poulsen M."/>
            <person name="Beemelmanns C."/>
        </authorList>
    </citation>
    <scope>NUCLEOTIDE SEQUENCE [LARGE SCALE GENOMIC DNA]</scope>
    <source>
        <strain evidence="2 3">5-2</strain>
    </source>
</reference>
<accession>A0A2P4URR3</accession>
<dbReference type="EMBL" id="MTBP01000001">
    <property type="protein sequence ID" value="POM27737.1"/>
    <property type="molecule type" value="Genomic_DNA"/>
</dbReference>